<sequence length="252" mass="27780">MLYLVSKILIGSKHQIPTNNSNRSIRQRKLAFLGIFIILLLGLGLAWCWTPLSEWLEPEQLAVWAQGLAASPLGGVGVMMGFVLGSLIVFPLSAMIVATALIFGPVTGFIYALMGALSAALATYAVGYAVGKNIVRQWVGWRIHWLSEKLSQQGILAVIFFRVVPLAPFTIINFVAGASHIKIRDYFIGSLLGMAPGIFIMVFFVEGLIAALHKPGILSFVFVILLGFLLLAITTFGRYWLRREKDERKEKT</sequence>
<evidence type="ECO:0000256" key="4">
    <source>
        <dbReference type="ARBA" id="ARBA00022989"/>
    </source>
</evidence>
<accession>A0A0E2Z067</accession>
<evidence type="ECO:0000256" key="2">
    <source>
        <dbReference type="ARBA" id="ARBA00022475"/>
    </source>
</evidence>
<name>A0A0E2Z067_9GAMM</name>
<dbReference type="Pfam" id="PF09335">
    <property type="entry name" value="VTT_dom"/>
    <property type="match status" value="1"/>
</dbReference>
<evidence type="ECO:0000256" key="3">
    <source>
        <dbReference type="ARBA" id="ARBA00022692"/>
    </source>
</evidence>
<keyword evidence="3 6" id="KW-0812">Transmembrane</keyword>
<feature type="transmembrane region" description="Helical" evidence="6">
    <location>
        <begin position="72"/>
        <end position="102"/>
    </location>
</feature>
<evidence type="ECO:0000313" key="8">
    <source>
        <dbReference type="EMBL" id="KFI18894.1"/>
    </source>
</evidence>
<evidence type="ECO:0000256" key="5">
    <source>
        <dbReference type="ARBA" id="ARBA00023136"/>
    </source>
</evidence>
<dbReference type="AlphaFoldDB" id="A0A0E2Z067"/>
<evidence type="ECO:0000313" key="9">
    <source>
        <dbReference type="Proteomes" id="UP000028839"/>
    </source>
</evidence>
<dbReference type="InterPro" id="IPR015414">
    <property type="entry name" value="TMEM64"/>
</dbReference>
<dbReference type="Proteomes" id="UP000028839">
    <property type="component" value="Unassembled WGS sequence"/>
</dbReference>
<feature type="domain" description="VTT" evidence="7">
    <location>
        <begin position="90"/>
        <end position="205"/>
    </location>
</feature>
<feature type="transmembrane region" description="Helical" evidence="6">
    <location>
        <begin position="109"/>
        <end position="130"/>
    </location>
</feature>
<feature type="transmembrane region" description="Helical" evidence="6">
    <location>
        <begin position="186"/>
        <end position="205"/>
    </location>
</feature>
<keyword evidence="2 6" id="KW-1003">Cell membrane</keyword>
<organism evidence="8 9">
    <name type="scientific">Nitrosococcus oceani C-27</name>
    <dbReference type="NCBI Taxonomy" id="314279"/>
    <lineage>
        <taxon>Bacteria</taxon>
        <taxon>Pseudomonadati</taxon>
        <taxon>Pseudomonadota</taxon>
        <taxon>Gammaproteobacteria</taxon>
        <taxon>Chromatiales</taxon>
        <taxon>Chromatiaceae</taxon>
        <taxon>Nitrosococcus</taxon>
    </lineage>
</organism>
<evidence type="ECO:0000256" key="6">
    <source>
        <dbReference type="RuleBase" id="RU366058"/>
    </source>
</evidence>
<feature type="transmembrane region" description="Helical" evidence="6">
    <location>
        <begin position="30"/>
        <end position="52"/>
    </location>
</feature>
<dbReference type="PANTHER" id="PTHR12677:SF59">
    <property type="entry name" value="GOLGI APPARATUS MEMBRANE PROTEIN TVP38-RELATED"/>
    <property type="match status" value="1"/>
</dbReference>
<dbReference type="EMBL" id="JPGN01000070">
    <property type="protein sequence ID" value="KFI18894.1"/>
    <property type="molecule type" value="Genomic_DNA"/>
</dbReference>
<comment type="subcellular location">
    <subcellularLocation>
        <location evidence="1 6">Cell membrane</location>
        <topology evidence="1 6">Multi-pass membrane protein</topology>
    </subcellularLocation>
</comment>
<evidence type="ECO:0000259" key="7">
    <source>
        <dbReference type="Pfam" id="PF09335"/>
    </source>
</evidence>
<keyword evidence="4 6" id="KW-1133">Transmembrane helix</keyword>
<dbReference type="OrthoDB" id="9814092at2"/>
<evidence type="ECO:0000256" key="1">
    <source>
        <dbReference type="ARBA" id="ARBA00004651"/>
    </source>
</evidence>
<proteinExistence type="inferred from homology"/>
<feature type="transmembrane region" description="Helical" evidence="6">
    <location>
        <begin position="217"/>
        <end position="241"/>
    </location>
</feature>
<keyword evidence="5 6" id="KW-0472">Membrane</keyword>
<dbReference type="InterPro" id="IPR032816">
    <property type="entry name" value="VTT_dom"/>
</dbReference>
<reference evidence="8 9" key="1">
    <citation type="submission" date="2014-07" db="EMBL/GenBank/DDBJ databases">
        <title>Comparative analysis of Nitrosococcus oceani genome inventories of strains from Pacific and Atlantic gyres.</title>
        <authorList>
            <person name="Lim C.K."/>
            <person name="Wang L."/>
            <person name="Sayavedra-Soto L.A."/>
            <person name="Klotz M.G."/>
        </authorList>
    </citation>
    <scope>NUCLEOTIDE SEQUENCE [LARGE SCALE GENOMIC DNA]</scope>
    <source>
        <strain evidence="8 9">C-27</strain>
    </source>
</reference>
<dbReference type="PANTHER" id="PTHR12677">
    <property type="entry name" value="GOLGI APPARATUS MEMBRANE PROTEIN TVP38-RELATED"/>
    <property type="match status" value="1"/>
</dbReference>
<dbReference type="HOGENOM" id="CLU_038944_4_2_6"/>
<comment type="caution">
    <text evidence="8">The sequence shown here is derived from an EMBL/GenBank/DDBJ whole genome shotgun (WGS) entry which is preliminary data.</text>
</comment>
<protein>
    <recommendedName>
        <fullName evidence="6">TVP38/TMEM64 family membrane protein</fullName>
    </recommendedName>
</protein>
<comment type="similarity">
    <text evidence="6">Belongs to the TVP38/TMEM64 family.</text>
</comment>
<dbReference type="GO" id="GO:0005886">
    <property type="term" value="C:plasma membrane"/>
    <property type="evidence" value="ECO:0007669"/>
    <property type="project" value="UniProtKB-SubCell"/>
</dbReference>
<gene>
    <name evidence="8" type="ORF">IB75_11375</name>
</gene>
<feature type="transmembrane region" description="Helical" evidence="6">
    <location>
        <begin position="150"/>
        <end position="174"/>
    </location>
</feature>